<accession>A0A7I9V9K6</accession>
<keyword evidence="2" id="KW-1185">Reference proteome</keyword>
<dbReference type="EMBL" id="BJOV01000005">
    <property type="protein sequence ID" value="GEE02005.1"/>
    <property type="molecule type" value="Genomic_DNA"/>
</dbReference>
<gene>
    <name evidence="1" type="ORF">nbrc107696_24510</name>
</gene>
<dbReference type="Pfam" id="PF12900">
    <property type="entry name" value="Pyridox_ox_2"/>
    <property type="match status" value="1"/>
</dbReference>
<dbReference type="InterPro" id="IPR024747">
    <property type="entry name" value="Pyridox_Oxase-rel"/>
</dbReference>
<dbReference type="Gene3D" id="2.30.110.10">
    <property type="entry name" value="Electron Transport, Fmn-binding Protein, Chain A"/>
    <property type="match status" value="1"/>
</dbReference>
<dbReference type="AlphaFoldDB" id="A0A7I9V9K6"/>
<comment type="caution">
    <text evidence="1">The sequence shown here is derived from an EMBL/GenBank/DDBJ whole genome shotgun (WGS) entry which is preliminary data.</text>
</comment>
<evidence type="ECO:0000313" key="2">
    <source>
        <dbReference type="Proteomes" id="UP000444960"/>
    </source>
</evidence>
<reference evidence="2" key="1">
    <citation type="submission" date="2019-06" db="EMBL/GenBank/DDBJ databases">
        <title>Gordonia isolated from sludge of a wastewater treatment plant.</title>
        <authorList>
            <person name="Tamura T."/>
            <person name="Aoyama K."/>
            <person name="Kang Y."/>
            <person name="Saito S."/>
            <person name="Akiyama N."/>
            <person name="Yazawa K."/>
            <person name="Gonoi T."/>
            <person name="Mikami Y."/>
        </authorList>
    </citation>
    <scope>NUCLEOTIDE SEQUENCE [LARGE SCALE GENOMIC DNA]</scope>
    <source>
        <strain evidence="2">NBRC 107696</strain>
    </source>
</reference>
<dbReference type="Proteomes" id="UP000444960">
    <property type="component" value="Unassembled WGS sequence"/>
</dbReference>
<organism evidence="1 2">
    <name type="scientific">Gordonia spumicola</name>
    <dbReference type="NCBI Taxonomy" id="589161"/>
    <lineage>
        <taxon>Bacteria</taxon>
        <taxon>Bacillati</taxon>
        <taxon>Actinomycetota</taxon>
        <taxon>Actinomycetes</taxon>
        <taxon>Mycobacteriales</taxon>
        <taxon>Gordoniaceae</taxon>
        <taxon>Gordonia</taxon>
    </lineage>
</organism>
<proteinExistence type="predicted"/>
<dbReference type="InterPro" id="IPR012349">
    <property type="entry name" value="Split_barrel_FMN-bd"/>
</dbReference>
<dbReference type="OrthoDB" id="7062584at2"/>
<dbReference type="SUPFAM" id="SSF50475">
    <property type="entry name" value="FMN-binding split barrel"/>
    <property type="match status" value="1"/>
</dbReference>
<dbReference type="RefSeq" id="WP_161895780.1">
    <property type="nucleotide sequence ID" value="NZ_BJOV01000005.1"/>
</dbReference>
<evidence type="ECO:0008006" key="3">
    <source>
        <dbReference type="Google" id="ProtNLM"/>
    </source>
</evidence>
<name>A0A7I9V9K6_9ACTN</name>
<evidence type="ECO:0000313" key="1">
    <source>
        <dbReference type="EMBL" id="GEE02005.1"/>
    </source>
</evidence>
<protein>
    <recommendedName>
        <fullName evidence="3">Pyridoxamine 5'-phosphate oxidase</fullName>
    </recommendedName>
</protein>
<sequence>MSTDDVAVMTTDDAWRLLDGCVFGRLGVSVHDDPDIFPVNVHVDASARTILLRTAEGTKLSSLAVNERVVFETDAFTSRVGWSVIAKGRARVLVGTDEILRADQAPLQPWIPTLKTQYVEITVDRISGRRFAIGPEPERIVS</sequence>